<protein>
    <submittedName>
        <fullName evidence="3">Efflux transporter outer membrane subunit</fullName>
    </submittedName>
</protein>
<gene>
    <name evidence="3" type="ORF">ABUH87_14970</name>
</gene>
<keyword evidence="2" id="KW-0449">Lipoprotein</keyword>
<comment type="subcellular location">
    <subcellularLocation>
        <location evidence="2">Cell membrane</location>
        <topology evidence="2">Lipid-anchor</topology>
    </subcellularLocation>
</comment>
<keyword evidence="4" id="KW-1185">Reference proteome</keyword>
<comment type="similarity">
    <text evidence="1 2">Belongs to the outer membrane factor (OMF) (TC 1.B.17) family.</text>
</comment>
<evidence type="ECO:0000313" key="4">
    <source>
        <dbReference type="Proteomes" id="UP001556118"/>
    </source>
</evidence>
<evidence type="ECO:0000256" key="2">
    <source>
        <dbReference type="RuleBase" id="RU362097"/>
    </source>
</evidence>
<dbReference type="Gene3D" id="2.20.200.10">
    <property type="entry name" value="Outer membrane efflux proteins (OEP)"/>
    <property type="match status" value="1"/>
</dbReference>
<feature type="signal peptide" evidence="2">
    <location>
        <begin position="1"/>
        <end position="20"/>
    </location>
</feature>
<dbReference type="InterPro" id="IPR003423">
    <property type="entry name" value="OMP_efflux"/>
</dbReference>
<accession>A0ABV3RFJ1</accession>
<comment type="caution">
    <text evidence="3">The sequence shown here is derived from an EMBL/GenBank/DDBJ whole genome shotgun (WGS) entry which is preliminary data.</text>
</comment>
<feature type="chain" id="PRO_5044989681" evidence="2">
    <location>
        <begin position="21"/>
        <end position="461"/>
    </location>
</feature>
<organism evidence="3 4">
    <name type="scientific">Novosphingobium rhizovicinum</name>
    <dbReference type="NCBI Taxonomy" id="3228928"/>
    <lineage>
        <taxon>Bacteria</taxon>
        <taxon>Pseudomonadati</taxon>
        <taxon>Pseudomonadota</taxon>
        <taxon>Alphaproteobacteria</taxon>
        <taxon>Sphingomonadales</taxon>
        <taxon>Sphingomonadaceae</taxon>
        <taxon>Novosphingobium</taxon>
    </lineage>
</organism>
<keyword evidence="2" id="KW-0472">Membrane</keyword>
<dbReference type="PROSITE" id="PS51257">
    <property type="entry name" value="PROKAR_LIPOPROTEIN"/>
    <property type="match status" value="1"/>
</dbReference>
<dbReference type="Proteomes" id="UP001556118">
    <property type="component" value="Unassembled WGS sequence"/>
</dbReference>
<dbReference type="PANTHER" id="PTHR30203">
    <property type="entry name" value="OUTER MEMBRANE CATION EFFLUX PROTEIN"/>
    <property type="match status" value="1"/>
</dbReference>
<sequence>MMRDGRLLILAGSVALSACAGTAPYTPSAPPVALSPEFVTAFRPPAGDNATWWRGFNDPVLEALVRRALDQNLTIAAARSRLEAARAAVLAERSDRLPSLSADGAVELLEGTSDRTTLGGSAGTSVLFDPDIGGRLSREVEAAAARADAARYVLADARRLVAAAVAQQYVELRRSEARLVLLEESTELQQRTLRIVQLRFEAGLSANLDVRRAAADLAQTEAQRGVLLLQRAEAARALSVLLGDSPQPLPARPDEPRIPAFAGGPPTGVPADLLRRRPDLLVAEANLAEAAAMMGAEQADLLPALALTGRIEIGDGLVSGIFDEVFGSLGALLDIPLFDGGRRRAEIVAARAEADARFDEYRQTLLDALREVENALVAIESYSDRSADLRNAIEQSEAAFNQSNALYREGLASLFDVLDSQRQLIGSRQSLIDSEAQIASAIIDLYSATGAPADPEPGEAL</sequence>
<dbReference type="RefSeq" id="WP_367774889.1">
    <property type="nucleotide sequence ID" value="NZ_JBFNXR010000052.1"/>
</dbReference>
<reference evidence="3 4" key="1">
    <citation type="submission" date="2024-06" db="EMBL/GenBank/DDBJ databases">
        <title>Novosphingobium rhizovicinus M1R2S20.</title>
        <authorList>
            <person name="Sun J.-Q."/>
        </authorList>
    </citation>
    <scope>NUCLEOTIDE SEQUENCE [LARGE SCALE GENOMIC DNA]</scope>
    <source>
        <strain evidence="3 4">M1R2S20</strain>
    </source>
</reference>
<dbReference type="NCBIfam" id="TIGR01845">
    <property type="entry name" value="outer_NodT"/>
    <property type="match status" value="1"/>
</dbReference>
<dbReference type="PANTHER" id="PTHR30203:SF32">
    <property type="entry name" value="CATION EFFLUX SYSTEM PROTEIN CUSC"/>
    <property type="match status" value="1"/>
</dbReference>
<keyword evidence="2" id="KW-0564">Palmitate</keyword>
<keyword evidence="2" id="KW-1134">Transmembrane beta strand</keyword>
<dbReference type="EMBL" id="JBFNXR010000052">
    <property type="protein sequence ID" value="MEW9856439.1"/>
    <property type="molecule type" value="Genomic_DNA"/>
</dbReference>
<proteinExistence type="inferred from homology"/>
<keyword evidence="2" id="KW-0732">Signal</keyword>
<evidence type="ECO:0000256" key="1">
    <source>
        <dbReference type="ARBA" id="ARBA00007613"/>
    </source>
</evidence>
<name>A0ABV3RFJ1_9SPHN</name>
<dbReference type="Pfam" id="PF02321">
    <property type="entry name" value="OEP"/>
    <property type="match status" value="2"/>
</dbReference>
<dbReference type="InterPro" id="IPR010131">
    <property type="entry name" value="MdtP/NodT-like"/>
</dbReference>
<dbReference type="SUPFAM" id="SSF56954">
    <property type="entry name" value="Outer membrane efflux proteins (OEP)"/>
    <property type="match status" value="1"/>
</dbReference>
<evidence type="ECO:0000313" key="3">
    <source>
        <dbReference type="EMBL" id="MEW9856439.1"/>
    </source>
</evidence>
<dbReference type="Gene3D" id="1.20.1600.10">
    <property type="entry name" value="Outer membrane efflux proteins (OEP)"/>
    <property type="match status" value="1"/>
</dbReference>
<keyword evidence="2" id="KW-0812">Transmembrane</keyword>